<sequence length="200" mass="21571">MFPFYGSLKDIVPVIETLTRLPGQLMGRALAVLSTLVAVLGWFVGRAGEGFIDWLPFAAGILGLGVAGFFTWRRYRLANAVGVWVKNQESTIQGEAATSEDVTIISQDGTPLGTNSRATPAEDTDAQRNYDAMMEETQLRDTWMPRVEAAQRAAVAAAGGTVNAPYLKDDLRITLVSAIATGVLIPIETLFAFIAFFAVL</sequence>
<dbReference type="RefSeq" id="WP_109093531.1">
    <property type="nucleotide sequence ID" value="NZ_QETB01000003.1"/>
</dbReference>
<dbReference type="EMBL" id="QETB01000003">
    <property type="protein sequence ID" value="PWF26458.1"/>
    <property type="molecule type" value="Genomic_DNA"/>
</dbReference>
<accession>A0A2V1K761</accession>
<feature type="transmembrane region" description="Helical" evidence="1">
    <location>
        <begin position="51"/>
        <end position="72"/>
    </location>
</feature>
<keyword evidence="1" id="KW-1133">Transmembrane helix</keyword>
<gene>
    <name evidence="2" type="ORF">DD236_06245</name>
</gene>
<dbReference type="OrthoDB" id="3268921at2"/>
<name>A0A2V1K761_9ACTO</name>
<dbReference type="Proteomes" id="UP000245283">
    <property type="component" value="Unassembled WGS sequence"/>
</dbReference>
<evidence type="ECO:0000256" key="1">
    <source>
        <dbReference type="SAM" id="Phobius"/>
    </source>
</evidence>
<keyword evidence="3" id="KW-1185">Reference proteome</keyword>
<reference evidence="3" key="1">
    <citation type="submission" date="2018-05" db="EMBL/GenBank/DDBJ databases">
        <authorList>
            <person name="Li Y."/>
        </authorList>
    </citation>
    <scope>NUCLEOTIDE SEQUENCE [LARGE SCALE GENOMIC DNA]</scope>
    <source>
        <strain evidence="3">sk1b4</strain>
    </source>
</reference>
<organism evidence="2 3">
    <name type="scientific">Ancrocorticia populi</name>
    <dbReference type="NCBI Taxonomy" id="2175228"/>
    <lineage>
        <taxon>Bacteria</taxon>
        <taxon>Bacillati</taxon>
        <taxon>Actinomycetota</taxon>
        <taxon>Actinomycetes</taxon>
        <taxon>Actinomycetales</taxon>
        <taxon>Actinomycetaceae</taxon>
        <taxon>Ancrocorticia</taxon>
    </lineage>
</organism>
<protein>
    <submittedName>
        <fullName evidence="2">Uncharacterized protein</fullName>
    </submittedName>
</protein>
<comment type="caution">
    <text evidence="2">The sequence shown here is derived from an EMBL/GenBank/DDBJ whole genome shotgun (WGS) entry which is preliminary data.</text>
</comment>
<proteinExistence type="predicted"/>
<keyword evidence="1" id="KW-0472">Membrane</keyword>
<feature type="transmembrane region" description="Helical" evidence="1">
    <location>
        <begin position="25"/>
        <end position="45"/>
    </location>
</feature>
<dbReference type="AlphaFoldDB" id="A0A2V1K761"/>
<evidence type="ECO:0000313" key="2">
    <source>
        <dbReference type="EMBL" id="PWF26458.1"/>
    </source>
</evidence>
<feature type="transmembrane region" description="Helical" evidence="1">
    <location>
        <begin position="175"/>
        <end position="199"/>
    </location>
</feature>
<keyword evidence="1" id="KW-0812">Transmembrane</keyword>
<evidence type="ECO:0000313" key="3">
    <source>
        <dbReference type="Proteomes" id="UP000245283"/>
    </source>
</evidence>